<evidence type="ECO:0000313" key="9">
    <source>
        <dbReference type="EMBL" id="KXB06508.1"/>
    </source>
</evidence>
<comment type="caution">
    <text evidence="9">The sequence shown here is derived from an EMBL/GenBank/DDBJ whole genome shotgun (WGS) entry which is preliminary data.</text>
</comment>
<evidence type="ECO:0000256" key="6">
    <source>
        <dbReference type="SAM" id="Coils"/>
    </source>
</evidence>
<dbReference type="GO" id="GO:0009073">
    <property type="term" value="P:aromatic amino acid family biosynthetic process"/>
    <property type="evidence" value="ECO:0007669"/>
    <property type="project" value="UniProtKB-UniRule"/>
</dbReference>
<dbReference type="PATRIC" id="fig|1698282.3.peg.23"/>
<dbReference type="EC" id="1.4.1.24" evidence="5"/>
<evidence type="ECO:0000259" key="7">
    <source>
        <dbReference type="Pfam" id="PF01959"/>
    </source>
</evidence>
<name>A0A133VJ76_9EURY</name>
<comment type="similarity">
    <text evidence="5">Belongs to the archaeal-type DHQ synthase family.</text>
</comment>
<accession>A0A133VJ76</accession>
<evidence type="ECO:0000256" key="2">
    <source>
        <dbReference type="ARBA" id="ARBA00023002"/>
    </source>
</evidence>
<dbReference type="GO" id="GO:0102042">
    <property type="term" value="F:dehydroquinate synthase activity"/>
    <property type="evidence" value="ECO:0007669"/>
    <property type="project" value="UniProtKB-EC"/>
</dbReference>
<dbReference type="Pfam" id="PF26558">
    <property type="entry name" value="DHQS_2nd"/>
    <property type="match status" value="1"/>
</dbReference>
<dbReference type="PANTHER" id="PTHR33563:SF1">
    <property type="entry name" value="3-DEHYDROQUINATE SYNTHASE"/>
    <property type="match status" value="1"/>
</dbReference>
<dbReference type="GO" id="GO:0003856">
    <property type="term" value="F:3-dehydroquinate synthase activity"/>
    <property type="evidence" value="ECO:0007669"/>
    <property type="project" value="InterPro"/>
</dbReference>
<dbReference type="HAMAP" id="MF_01244">
    <property type="entry name" value="Arch_DHQ_synthase"/>
    <property type="match status" value="1"/>
</dbReference>
<keyword evidence="6" id="KW-0175">Coiled coil</keyword>
<keyword evidence="4 5" id="KW-0057">Aromatic amino acid biosynthesis</keyword>
<evidence type="ECO:0000259" key="8">
    <source>
        <dbReference type="Pfam" id="PF26558"/>
    </source>
</evidence>
<dbReference type="EMBL" id="LHYG01000001">
    <property type="protein sequence ID" value="KXB06508.1"/>
    <property type="molecule type" value="Genomic_DNA"/>
</dbReference>
<dbReference type="Proteomes" id="UP000070491">
    <property type="component" value="Unassembled WGS sequence"/>
</dbReference>
<dbReference type="InterPro" id="IPR056179">
    <property type="entry name" value="DHQS_C"/>
</dbReference>
<dbReference type="GO" id="GO:0008652">
    <property type="term" value="P:amino acid biosynthetic process"/>
    <property type="evidence" value="ECO:0007669"/>
    <property type="project" value="UniProtKB-KW"/>
</dbReference>
<keyword evidence="3 5" id="KW-0520">NAD</keyword>
<feature type="domain" description="3-dehydroquinate synthase C-terminal" evidence="8">
    <location>
        <begin position="194"/>
        <end position="367"/>
    </location>
</feature>
<dbReference type="InterPro" id="IPR030960">
    <property type="entry name" value="DHQS/DOIS_N"/>
</dbReference>
<dbReference type="PIRSF" id="PIRSF006655">
    <property type="entry name" value="DHQ_synth"/>
    <property type="match status" value="1"/>
</dbReference>
<feature type="coiled-coil region" evidence="6">
    <location>
        <begin position="127"/>
        <end position="186"/>
    </location>
</feature>
<evidence type="ECO:0000256" key="1">
    <source>
        <dbReference type="ARBA" id="ARBA00022605"/>
    </source>
</evidence>
<comment type="catalytic activity">
    <reaction evidence="5">
        <text>2-amino-2,3,7-trideoxy-D-lyxo-hept-6-ulosonate + NAD(+) + H2O = 3-dehydroquinate + NH4(+) + NADH + H(+)</text>
        <dbReference type="Rhea" id="RHEA:25956"/>
        <dbReference type="ChEBI" id="CHEBI:15377"/>
        <dbReference type="ChEBI" id="CHEBI:15378"/>
        <dbReference type="ChEBI" id="CHEBI:28938"/>
        <dbReference type="ChEBI" id="CHEBI:32364"/>
        <dbReference type="ChEBI" id="CHEBI:57540"/>
        <dbReference type="ChEBI" id="CHEBI:57945"/>
        <dbReference type="ChEBI" id="CHEBI:58859"/>
        <dbReference type="EC" id="1.4.1.24"/>
    </reaction>
</comment>
<evidence type="ECO:0000313" key="10">
    <source>
        <dbReference type="Proteomes" id="UP000070491"/>
    </source>
</evidence>
<dbReference type="Pfam" id="PF01959">
    <property type="entry name" value="DHQS"/>
    <property type="match status" value="1"/>
</dbReference>
<keyword evidence="10" id="KW-1185">Reference proteome</keyword>
<dbReference type="AlphaFoldDB" id="A0A133VJ76"/>
<keyword evidence="2 5" id="KW-0560">Oxidoreductase</keyword>
<dbReference type="PANTHER" id="PTHR33563">
    <property type="match status" value="1"/>
</dbReference>
<evidence type="ECO:0000256" key="5">
    <source>
        <dbReference type="HAMAP-Rule" id="MF_01244"/>
    </source>
</evidence>
<keyword evidence="1 5" id="KW-0028">Amino-acid biosynthesis</keyword>
<organism evidence="9 10">
    <name type="scientific">candidate division MSBL1 archaeon SCGC-AAA382F02</name>
    <dbReference type="NCBI Taxonomy" id="1698282"/>
    <lineage>
        <taxon>Archaea</taxon>
        <taxon>Methanobacteriati</taxon>
        <taxon>Methanobacteriota</taxon>
        <taxon>candidate division MSBL1</taxon>
    </lineage>
</organism>
<comment type="function">
    <text evidence="5">Catalyzes the oxidative deamination and cyclization of 2-amino-3,7-dideoxy-D-threo-hept-6-ulosonic acid (ADH) to yield 3-dehydroquinate (DHQ), which is fed into the canonical shikimic pathway of aromatic amino acid biosynthesis.</text>
</comment>
<protein>
    <recommendedName>
        <fullName evidence="5">3-dehydroquinate synthase</fullName>
        <shortName evidence="5">DHQ synthase</shortName>
        <ecNumber evidence="5">1.4.1.24</ecNumber>
    </recommendedName>
    <alternativeName>
        <fullName evidence="5">3-dehydroquinate synthase II</fullName>
    </alternativeName>
</protein>
<keyword evidence="9" id="KW-0456">Lyase</keyword>
<reference evidence="9 10" key="1">
    <citation type="journal article" date="2016" name="Sci. Rep.">
        <title>Metabolic traits of an uncultured archaeal lineage -MSBL1- from brine pools of the Red Sea.</title>
        <authorList>
            <person name="Mwirichia R."/>
            <person name="Alam I."/>
            <person name="Rashid M."/>
            <person name="Vinu M."/>
            <person name="Ba-Alawi W."/>
            <person name="Anthony Kamau A."/>
            <person name="Kamanda Ngugi D."/>
            <person name="Goker M."/>
            <person name="Klenk H.P."/>
            <person name="Bajic V."/>
            <person name="Stingl U."/>
        </authorList>
    </citation>
    <scope>NUCLEOTIDE SEQUENCE [LARGE SCALE GENOMIC DNA]</scope>
    <source>
        <strain evidence="9">SCGC-AAA382F02</strain>
    </source>
</reference>
<proteinExistence type="inferred from homology"/>
<dbReference type="GO" id="GO:0051287">
    <property type="term" value="F:NAD binding"/>
    <property type="evidence" value="ECO:0007669"/>
    <property type="project" value="UniProtKB-UniRule"/>
</dbReference>
<dbReference type="InterPro" id="IPR002812">
    <property type="entry name" value="DHQS"/>
</dbReference>
<feature type="domain" description="3-dehydroquinate synthase N-terminal" evidence="7">
    <location>
        <begin position="2"/>
        <end position="179"/>
    </location>
</feature>
<sequence>MSKEVWIKADWSEPWEDRKKFITSALEAGAEAVIIPPDDIENTKKLGNIKTISTSKESDFLLLEASTPEEVKQAISKAQEEKERKTVLSVKIAGKEIEKAATKAGEHVDFIIMIAKDWKVIPLENLIAELQNKKAQILAGAKNAQEAKTAVETLEVGADGVVLNPREKGMEEIKETCEVLEELETEEFELVTGKITKIEPAGMGDRACVDTSSLMKIGEGMLVGSQSDGLFLIHSETLESEYVESRPFRVNAGAVHAYIQVPGGKTKYLSELQSGDKVIIANSEGEANTATVGRVKIERRPMLLIEAEHEGRKIKTLVQNAETINLVNKDGEPISVSNLEVGDEILIYLQEGGRHFGAQVDETLLER</sequence>
<gene>
    <name evidence="5" type="primary">aroB'</name>
    <name evidence="9" type="ORF">AKJ53_00115</name>
</gene>
<evidence type="ECO:0000256" key="3">
    <source>
        <dbReference type="ARBA" id="ARBA00023027"/>
    </source>
</evidence>
<evidence type="ECO:0000256" key="4">
    <source>
        <dbReference type="ARBA" id="ARBA00023141"/>
    </source>
</evidence>